<name>A0A6M9PUW4_9BURK</name>
<dbReference type="Pfam" id="PF08534">
    <property type="entry name" value="Redoxin"/>
    <property type="match status" value="1"/>
</dbReference>
<dbReference type="CDD" id="cd02966">
    <property type="entry name" value="TlpA_like_family"/>
    <property type="match status" value="1"/>
</dbReference>
<dbReference type="GO" id="GO:0015036">
    <property type="term" value="F:disulfide oxidoreductase activity"/>
    <property type="evidence" value="ECO:0007669"/>
    <property type="project" value="UniProtKB-ARBA"/>
</dbReference>
<dbReference type="InterPro" id="IPR036249">
    <property type="entry name" value="Thioredoxin-like_sf"/>
</dbReference>
<dbReference type="PANTHER" id="PTHR42852:SF13">
    <property type="entry name" value="PROTEIN DIPZ"/>
    <property type="match status" value="1"/>
</dbReference>
<evidence type="ECO:0000256" key="4">
    <source>
        <dbReference type="SAM" id="SignalP"/>
    </source>
</evidence>
<evidence type="ECO:0000313" key="6">
    <source>
        <dbReference type="EMBL" id="QKM64469.1"/>
    </source>
</evidence>
<sequence>MKKLLLLISLMCIFIQSGLAQNNSIKNYQKGDWKAVTKPYVGQAVVIHFWGVTCAPCAKEMPQWGKFLAQNKNAKVIFIQVDDVSPDSASKMMSSGGLAGANAYTLASPFDDALRYEIDAKWRGETPMTLLIDKNGKVIRKTGTMDFDKLKQWYLVST</sequence>
<dbReference type="AlphaFoldDB" id="A0A6M9PUW4"/>
<dbReference type="SUPFAM" id="SSF52833">
    <property type="entry name" value="Thioredoxin-like"/>
    <property type="match status" value="1"/>
</dbReference>
<dbReference type="GO" id="GO:0030313">
    <property type="term" value="C:cell envelope"/>
    <property type="evidence" value="ECO:0007669"/>
    <property type="project" value="UniProtKB-SubCell"/>
</dbReference>
<protein>
    <recommendedName>
        <fullName evidence="5">Thioredoxin domain-containing protein</fullName>
    </recommendedName>
</protein>
<keyword evidence="3" id="KW-0676">Redox-active center</keyword>
<keyword evidence="4" id="KW-0732">Signal</keyword>
<dbReference type="Gene3D" id="3.40.30.10">
    <property type="entry name" value="Glutaredoxin"/>
    <property type="match status" value="1"/>
</dbReference>
<keyword evidence="2" id="KW-0201">Cytochrome c-type biogenesis</keyword>
<dbReference type="RefSeq" id="WP_173955512.1">
    <property type="nucleotide sequence ID" value="NZ_CP028942.1"/>
</dbReference>
<accession>A0A6M9PUW4</accession>
<organism evidence="6 7">
    <name type="scientific">Polynucleobacter tropicus</name>
    <dbReference type="NCBI Taxonomy" id="1743174"/>
    <lineage>
        <taxon>Bacteria</taxon>
        <taxon>Pseudomonadati</taxon>
        <taxon>Pseudomonadota</taxon>
        <taxon>Betaproteobacteria</taxon>
        <taxon>Burkholderiales</taxon>
        <taxon>Burkholderiaceae</taxon>
        <taxon>Polynucleobacter</taxon>
    </lineage>
</organism>
<dbReference type="GO" id="GO:0017004">
    <property type="term" value="P:cytochrome complex assembly"/>
    <property type="evidence" value="ECO:0007669"/>
    <property type="project" value="UniProtKB-KW"/>
</dbReference>
<dbReference type="KEGG" id="ptrp:DCO17_03995"/>
<feature type="chain" id="PRO_5026869845" description="Thioredoxin domain-containing protein" evidence="4">
    <location>
        <begin position="21"/>
        <end position="158"/>
    </location>
</feature>
<feature type="signal peptide" evidence="4">
    <location>
        <begin position="1"/>
        <end position="20"/>
    </location>
</feature>
<feature type="domain" description="Thioredoxin" evidence="5">
    <location>
        <begin position="5"/>
        <end position="158"/>
    </location>
</feature>
<evidence type="ECO:0000256" key="3">
    <source>
        <dbReference type="ARBA" id="ARBA00023284"/>
    </source>
</evidence>
<evidence type="ECO:0000256" key="2">
    <source>
        <dbReference type="ARBA" id="ARBA00022748"/>
    </source>
</evidence>
<evidence type="ECO:0000259" key="5">
    <source>
        <dbReference type="PROSITE" id="PS51352"/>
    </source>
</evidence>
<dbReference type="InterPro" id="IPR013766">
    <property type="entry name" value="Thioredoxin_domain"/>
</dbReference>
<dbReference type="Proteomes" id="UP000503312">
    <property type="component" value="Chromosome"/>
</dbReference>
<evidence type="ECO:0000256" key="1">
    <source>
        <dbReference type="ARBA" id="ARBA00004196"/>
    </source>
</evidence>
<evidence type="ECO:0000313" key="7">
    <source>
        <dbReference type="Proteomes" id="UP000503312"/>
    </source>
</evidence>
<gene>
    <name evidence="6" type="ORF">DCO17_03995</name>
</gene>
<dbReference type="InterPro" id="IPR017937">
    <property type="entry name" value="Thioredoxin_CS"/>
</dbReference>
<comment type="subcellular location">
    <subcellularLocation>
        <location evidence="1">Cell envelope</location>
    </subcellularLocation>
</comment>
<dbReference type="PROSITE" id="PS51352">
    <property type="entry name" value="THIOREDOXIN_2"/>
    <property type="match status" value="1"/>
</dbReference>
<dbReference type="InterPro" id="IPR050553">
    <property type="entry name" value="Thioredoxin_ResA/DsbE_sf"/>
</dbReference>
<dbReference type="PANTHER" id="PTHR42852">
    <property type="entry name" value="THIOL:DISULFIDE INTERCHANGE PROTEIN DSBE"/>
    <property type="match status" value="1"/>
</dbReference>
<proteinExistence type="predicted"/>
<dbReference type="PROSITE" id="PS00194">
    <property type="entry name" value="THIOREDOXIN_1"/>
    <property type="match status" value="1"/>
</dbReference>
<reference evidence="6 7" key="1">
    <citation type="submission" date="2018-04" db="EMBL/GenBank/DDBJ databases">
        <title>Polynucleobacter sp. UH21B genome.</title>
        <authorList>
            <person name="Hahn M.W."/>
        </authorList>
    </citation>
    <scope>NUCLEOTIDE SEQUENCE [LARGE SCALE GENOMIC DNA]</scope>
    <source>
        <strain evidence="6 7">MWH-UH21B</strain>
    </source>
</reference>
<dbReference type="EMBL" id="CP028942">
    <property type="protein sequence ID" value="QKM64469.1"/>
    <property type="molecule type" value="Genomic_DNA"/>
</dbReference>
<dbReference type="InterPro" id="IPR013740">
    <property type="entry name" value="Redoxin"/>
</dbReference>
<keyword evidence="7" id="KW-1185">Reference proteome</keyword>